<organism evidence="1 2">
    <name type="scientific">Bacillus pumilus</name>
    <name type="common">Bacillus mesentericus</name>
    <dbReference type="NCBI Taxonomy" id="1408"/>
    <lineage>
        <taxon>Bacteria</taxon>
        <taxon>Bacillati</taxon>
        <taxon>Bacillota</taxon>
        <taxon>Bacilli</taxon>
        <taxon>Bacillales</taxon>
        <taxon>Bacillaceae</taxon>
        <taxon>Bacillus</taxon>
    </lineage>
</organism>
<evidence type="ECO:0008006" key="3">
    <source>
        <dbReference type="Google" id="ProtNLM"/>
    </source>
</evidence>
<proteinExistence type="predicted"/>
<name>A0AAD0HLL2_BACPU</name>
<accession>A0AAD0HLL2</accession>
<protein>
    <recommendedName>
        <fullName evidence="3">YrzI family small protein</fullName>
    </recommendedName>
</protein>
<reference evidence="1 2" key="1">
    <citation type="submission" date="2018-02" db="EMBL/GenBank/DDBJ databases">
        <title>The complete genome of two Bacillus pumilus strains from Cuatro Cienegas, Coahuila, Mexico.</title>
        <authorList>
            <person name="Zarza E."/>
            <person name="Alcaraz L.D."/>
            <person name="Aguilar-Salinas B."/>
            <person name="Islas A."/>
            <person name="Olmedo-Alvarez G."/>
        </authorList>
    </citation>
    <scope>NUCLEOTIDE SEQUENCE [LARGE SCALE GENOMIC DNA]</scope>
    <source>
        <strain evidence="1 2">145</strain>
    </source>
</reference>
<sequence>MKIHLFFITLTCKQKYKDMENVVKEYSDVKGTIKSLI</sequence>
<gene>
    <name evidence="1" type="ORF">C5695_06595</name>
</gene>
<dbReference type="AlphaFoldDB" id="A0AAD0HLL2"/>
<dbReference type="Proteomes" id="UP000264960">
    <property type="component" value="Chromosome"/>
</dbReference>
<evidence type="ECO:0000313" key="1">
    <source>
        <dbReference type="EMBL" id="AVM23510.1"/>
    </source>
</evidence>
<evidence type="ECO:0000313" key="2">
    <source>
        <dbReference type="Proteomes" id="UP000264960"/>
    </source>
</evidence>
<dbReference type="EMBL" id="CP027116">
    <property type="protein sequence ID" value="AVM23510.1"/>
    <property type="molecule type" value="Genomic_DNA"/>
</dbReference>